<comment type="caution">
    <text evidence="2">The sequence shown here is derived from an EMBL/GenBank/DDBJ whole genome shotgun (WGS) entry which is preliminary data.</text>
</comment>
<proteinExistence type="predicted"/>
<name>A0ABS5PC69_9FLAO</name>
<organism evidence="2 3">
    <name type="scientific">Flavobacterium psychroterrae</name>
    <dbReference type="NCBI Taxonomy" id="2133767"/>
    <lineage>
        <taxon>Bacteria</taxon>
        <taxon>Pseudomonadati</taxon>
        <taxon>Bacteroidota</taxon>
        <taxon>Flavobacteriia</taxon>
        <taxon>Flavobacteriales</taxon>
        <taxon>Flavobacteriaceae</taxon>
        <taxon>Flavobacterium</taxon>
    </lineage>
</organism>
<dbReference type="Proteomes" id="UP000722625">
    <property type="component" value="Unassembled WGS sequence"/>
</dbReference>
<evidence type="ECO:0008006" key="4">
    <source>
        <dbReference type="Google" id="ProtNLM"/>
    </source>
</evidence>
<dbReference type="EMBL" id="JAGYVZ010000010">
    <property type="protein sequence ID" value="MBS7231706.1"/>
    <property type="molecule type" value="Genomic_DNA"/>
</dbReference>
<evidence type="ECO:0000313" key="2">
    <source>
        <dbReference type="EMBL" id="MBS7231706.1"/>
    </source>
</evidence>
<keyword evidence="1" id="KW-0812">Transmembrane</keyword>
<keyword evidence="1" id="KW-1133">Transmembrane helix</keyword>
<feature type="transmembrane region" description="Helical" evidence="1">
    <location>
        <begin position="122"/>
        <end position="144"/>
    </location>
</feature>
<feature type="transmembrane region" description="Helical" evidence="1">
    <location>
        <begin position="55"/>
        <end position="76"/>
    </location>
</feature>
<sequence length="154" mass="18096">MKLLSQNKTIQFLKKNLFIGLIIFASTLLEIYWSVGKFSASISSGCLDCSFFQDAFFMSLITAIFLTIVFLILSFIKNMTLKSIIELIFLILVWFFWNYTIFVDRESSWSTYRFKEELYYTLSISFLPISLLSIITVVVFKFILKNKEHIKQLN</sequence>
<feature type="transmembrane region" description="Helical" evidence="1">
    <location>
        <begin position="83"/>
        <end position="102"/>
    </location>
</feature>
<evidence type="ECO:0000313" key="3">
    <source>
        <dbReference type="Proteomes" id="UP000722625"/>
    </source>
</evidence>
<gene>
    <name evidence="2" type="ORF">KHA90_11780</name>
</gene>
<evidence type="ECO:0000256" key="1">
    <source>
        <dbReference type="SAM" id="Phobius"/>
    </source>
</evidence>
<protein>
    <recommendedName>
        <fullName evidence="4">Disulfide bond formation protein B</fullName>
    </recommendedName>
</protein>
<keyword evidence="1" id="KW-0472">Membrane</keyword>
<accession>A0ABS5PC69</accession>
<feature type="transmembrane region" description="Helical" evidence="1">
    <location>
        <begin position="12"/>
        <end position="35"/>
    </location>
</feature>
<reference evidence="2 3" key="1">
    <citation type="journal article" date="2018" name="Int. J. Syst. Evol. Microbiol.">
        <title>Flavobacterium chryseum sp. nov. and Flavobacterium psychroterrae sp. nov., novel environmental bacteria isolated from Antarctica.</title>
        <authorList>
            <person name="Kralova S."/>
            <person name="Svec P."/>
            <person name="Busse H.J."/>
            <person name="Stankova E."/>
            <person name="Vaczi P."/>
            <person name="Sedlacek I."/>
        </authorList>
    </citation>
    <scope>NUCLEOTIDE SEQUENCE [LARGE SCALE GENOMIC DNA]</scope>
    <source>
        <strain evidence="2 3">CCM 8827</strain>
    </source>
</reference>
<keyword evidence="3" id="KW-1185">Reference proteome</keyword>